<protein>
    <submittedName>
        <fullName evidence="1">Uncharacterized protein</fullName>
    </submittedName>
</protein>
<gene>
    <name evidence="1" type="ORF">SAMN06297251_12553</name>
</gene>
<evidence type="ECO:0000313" key="1">
    <source>
        <dbReference type="EMBL" id="SMD09051.1"/>
    </source>
</evidence>
<accession>A0A1W2EH50</accession>
<reference evidence="1 2" key="1">
    <citation type="submission" date="2017-04" db="EMBL/GenBank/DDBJ databases">
        <authorList>
            <person name="Afonso C.L."/>
            <person name="Miller P.J."/>
            <person name="Scott M.A."/>
            <person name="Spackman E."/>
            <person name="Goraichik I."/>
            <person name="Dimitrov K.M."/>
            <person name="Suarez D.L."/>
            <person name="Swayne D.E."/>
        </authorList>
    </citation>
    <scope>NUCLEOTIDE SEQUENCE [LARGE SCALE GENOMIC DNA]</scope>
    <source>
        <strain evidence="1 2">CGMCC 1.10972</strain>
    </source>
</reference>
<dbReference type="Proteomes" id="UP000192656">
    <property type="component" value="Unassembled WGS sequence"/>
</dbReference>
<organism evidence="1 2">
    <name type="scientific">Fulvimarina manganoxydans</name>
    <dbReference type="NCBI Taxonomy" id="937218"/>
    <lineage>
        <taxon>Bacteria</taxon>
        <taxon>Pseudomonadati</taxon>
        <taxon>Pseudomonadota</taxon>
        <taxon>Alphaproteobacteria</taxon>
        <taxon>Hyphomicrobiales</taxon>
        <taxon>Aurantimonadaceae</taxon>
        <taxon>Fulvimarina</taxon>
    </lineage>
</organism>
<name>A0A1W2EH50_9HYPH</name>
<dbReference type="EMBL" id="FWXR01000025">
    <property type="protein sequence ID" value="SMD09051.1"/>
    <property type="molecule type" value="Genomic_DNA"/>
</dbReference>
<keyword evidence="2" id="KW-1185">Reference proteome</keyword>
<evidence type="ECO:0000313" key="2">
    <source>
        <dbReference type="Proteomes" id="UP000192656"/>
    </source>
</evidence>
<dbReference type="AlphaFoldDB" id="A0A1W2EH50"/>
<proteinExistence type="predicted"/>
<sequence>MGNSGATSLSAFGAPSQPCHLGVQAVREPRVSLTIDEDELSRVKIGLFFEPGLTRGKDVFALLLGSVRGLFST</sequence>